<keyword evidence="3" id="KW-0325">Glycoprotein</keyword>
<feature type="repeat" description="NHL" evidence="4">
    <location>
        <begin position="59"/>
        <end position="95"/>
    </location>
</feature>
<feature type="repeat" description="NHL" evidence="4">
    <location>
        <begin position="104"/>
        <end position="141"/>
    </location>
</feature>
<evidence type="ECO:0000256" key="3">
    <source>
        <dbReference type="ARBA" id="ARBA00023180"/>
    </source>
</evidence>
<evidence type="ECO:0000256" key="1">
    <source>
        <dbReference type="ARBA" id="ARBA00022729"/>
    </source>
</evidence>
<dbReference type="PROSITE" id="PS51125">
    <property type="entry name" value="NHL"/>
    <property type="match status" value="2"/>
</dbReference>
<evidence type="ECO:0000256" key="4">
    <source>
        <dbReference type="PROSITE-ProRule" id="PRU00504"/>
    </source>
</evidence>
<dbReference type="InterPro" id="IPR011042">
    <property type="entry name" value="6-blade_b-propeller_TolB-like"/>
</dbReference>
<keyword evidence="8" id="KW-1185">Reference proteome</keyword>
<sequence length="490" mass="55133">MNRMLTWGVAVVVIAASLCMQPAKVSAEEPYEGYIWNTAGRAVHSINGYVYDGSIEGYQLESGAFNTPEDIYIAPDDSIYVVDTGNNRVVQLDTNHQVVNIYGDHEGEGKLNGPKGVFVKEDGTVYVADTKNQRVVLFNKDGQFIKALNAPESPLLGQNFSYSPSKLIVDKRDYMYVVSEGTTLGFMQIDPNGDFKGFYGANDVGFSLKRFITRWIATEEQQAKLESTLPLAFTNLTQDSDGFIYTTTQGTDINQIKRLSPVGVDTLNHEEKMYGDLANFGVYLDVSSFIDVTVDEQGIITALNLQTSKMYQYDKLGNLLFVFGGIGEQNGLFVTPSSLDQNSDGLMYVIDKGRNRIDLFRKTPFATLVHEASSLYVNGQYEEAKNLWEQVITLNGNYDIAYKAIGKALYKSEQYKEAMTYFKLANARSDYSEAFREYRVEFTREHFGWIFGGILFLFVCFRIGIPVTRKWIKRKKENEAKAVEGEENVS</sequence>
<gene>
    <name evidence="7" type="ORF">EV213_10433</name>
</gene>
<evidence type="ECO:0000256" key="6">
    <source>
        <dbReference type="SAM" id="SignalP"/>
    </source>
</evidence>
<dbReference type="GO" id="GO:0005576">
    <property type="term" value="C:extracellular region"/>
    <property type="evidence" value="ECO:0007669"/>
    <property type="project" value="TreeGrafter"/>
</dbReference>
<feature type="chain" id="PRO_5020374447" evidence="6">
    <location>
        <begin position="28"/>
        <end position="490"/>
    </location>
</feature>
<dbReference type="InterPro" id="IPR001258">
    <property type="entry name" value="NHL_repeat"/>
</dbReference>
<keyword evidence="2" id="KW-0677">Repeat</keyword>
<evidence type="ECO:0000256" key="2">
    <source>
        <dbReference type="ARBA" id="ARBA00022737"/>
    </source>
</evidence>
<dbReference type="PANTHER" id="PTHR10680:SF14">
    <property type="entry name" value="PEPTIDYL-GLYCINE ALPHA-AMIDATING MONOOXYGENASE"/>
    <property type="match status" value="1"/>
</dbReference>
<organism evidence="7 8">
    <name type="scientific">Aureibacillus halotolerans</name>
    <dbReference type="NCBI Taxonomy" id="1508390"/>
    <lineage>
        <taxon>Bacteria</taxon>
        <taxon>Bacillati</taxon>
        <taxon>Bacillota</taxon>
        <taxon>Bacilli</taxon>
        <taxon>Bacillales</taxon>
        <taxon>Bacillaceae</taxon>
        <taxon>Aureibacillus</taxon>
    </lineage>
</organism>
<dbReference type="AlphaFoldDB" id="A0A4R6U5K9"/>
<dbReference type="Proteomes" id="UP000295632">
    <property type="component" value="Unassembled WGS sequence"/>
</dbReference>
<comment type="caution">
    <text evidence="7">The sequence shown here is derived from an EMBL/GenBank/DDBJ whole genome shotgun (WGS) entry which is preliminary data.</text>
</comment>
<dbReference type="Gene3D" id="2.120.10.30">
    <property type="entry name" value="TolB, C-terminal domain"/>
    <property type="match status" value="1"/>
</dbReference>
<reference evidence="7 8" key="1">
    <citation type="submission" date="2019-03" db="EMBL/GenBank/DDBJ databases">
        <title>Genomic Encyclopedia of Type Strains, Phase IV (KMG-IV): sequencing the most valuable type-strain genomes for metagenomic binning, comparative biology and taxonomic classification.</title>
        <authorList>
            <person name="Goeker M."/>
        </authorList>
    </citation>
    <scope>NUCLEOTIDE SEQUENCE [LARGE SCALE GENOMIC DNA]</scope>
    <source>
        <strain evidence="7 8">DSM 28697</strain>
    </source>
</reference>
<dbReference type="Pfam" id="PF01436">
    <property type="entry name" value="NHL"/>
    <property type="match status" value="1"/>
</dbReference>
<keyword evidence="1 6" id="KW-0732">Signal</keyword>
<dbReference type="SUPFAM" id="SSF101898">
    <property type="entry name" value="NHL repeat"/>
    <property type="match status" value="1"/>
</dbReference>
<dbReference type="PANTHER" id="PTHR10680">
    <property type="entry name" value="PEPTIDYL-GLYCINE ALPHA-AMIDATING MONOOXYGENASE"/>
    <property type="match status" value="1"/>
</dbReference>
<evidence type="ECO:0000256" key="5">
    <source>
        <dbReference type="SAM" id="Phobius"/>
    </source>
</evidence>
<dbReference type="SUPFAM" id="SSF48452">
    <property type="entry name" value="TPR-like"/>
    <property type="match status" value="1"/>
</dbReference>
<protein>
    <submittedName>
        <fullName evidence="7">NHL repeat-containing protein</fullName>
    </submittedName>
</protein>
<feature type="signal peptide" evidence="6">
    <location>
        <begin position="1"/>
        <end position="27"/>
    </location>
</feature>
<feature type="transmembrane region" description="Helical" evidence="5">
    <location>
        <begin position="446"/>
        <end position="465"/>
    </location>
</feature>
<evidence type="ECO:0000313" key="8">
    <source>
        <dbReference type="Proteomes" id="UP000295632"/>
    </source>
</evidence>
<dbReference type="InterPro" id="IPR011990">
    <property type="entry name" value="TPR-like_helical_dom_sf"/>
</dbReference>
<accession>A0A4R6U5K9</accession>
<keyword evidence="5" id="KW-1133">Transmembrane helix</keyword>
<evidence type="ECO:0000313" key="7">
    <source>
        <dbReference type="EMBL" id="TDQ41036.1"/>
    </source>
</evidence>
<name>A0A4R6U5K9_9BACI</name>
<dbReference type="CDD" id="cd05819">
    <property type="entry name" value="NHL"/>
    <property type="match status" value="1"/>
</dbReference>
<dbReference type="EMBL" id="SNYJ01000004">
    <property type="protein sequence ID" value="TDQ41036.1"/>
    <property type="molecule type" value="Genomic_DNA"/>
</dbReference>
<proteinExistence type="predicted"/>
<keyword evidence="5" id="KW-0812">Transmembrane</keyword>
<keyword evidence="5" id="KW-0472">Membrane</keyword>
<dbReference type="Gene3D" id="1.25.40.10">
    <property type="entry name" value="Tetratricopeptide repeat domain"/>
    <property type="match status" value="1"/>
</dbReference>